<feature type="domain" description="DnaK suppressor protein-like N-terminal" evidence="6">
    <location>
        <begin position="15"/>
        <end position="70"/>
    </location>
</feature>
<dbReference type="PROSITE" id="PS51128">
    <property type="entry name" value="ZF_DKSA_2"/>
    <property type="match status" value="1"/>
</dbReference>
<feature type="domain" description="Zinc finger DksA/TraR C4-type" evidence="5">
    <location>
        <begin position="73"/>
        <end position="103"/>
    </location>
</feature>
<feature type="zinc finger region" description="dksA C4-type" evidence="4">
    <location>
        <begin position="78"/>
        <end position="102"/>
    </location>
</feature>
<dbReference type="PANTHER" id="PTHR33823">
    <property type="entry name" value="RNA POLYMERASE-BINDING TRANSCRIPTION FACTOR DKSA-RELATED"/>
    <property type="match status" value="1"/>
</dbReference>
<dbReference type="InterPro" id="IPR048487">
    <property type="entry name" value="DksA-like_N"/>
</dbReference>
<evidence type="ECO:0000256" key="1">
    <source>
        <dbReference type="ARBA" id="ARBA00022723"/>
    </source>
</evidence>
<dbReference type="Gene3D" id="1.20.120.910">
    <property type="entry name" value="DksA, coiled-coil domain"/>
    <property type="match status" value="1"/>
</dbReference>
<accession>A0A1H2E2Z2</accession>
<organism evidence="7 8">
    <name type="scientific">Pseudomonas pohangensis</name>
    <dbReference type="NCBI Taxonomy" id="364197"/>
    <lineage>
        <taxon>Bacteria</taxon>
        <taxon>Pseudomonadati</taxon>
        <taxon>Pseudomonadota</taxon>
        <taxon>Gammaproteobacteria</taxon>
        <taxon>Pseudomonadales</taxon>
        <taxon>Pseudomonadaceae</taxon>
        <taxon>Pseudomonas</taxon>
    </lineage>
</organism>
<dbReference type="GO" id="GO:0008270">
    <property type="term" value="F:zinc ion binding"/>
    <property type="evidence" value="ECO:0007669"/>
    <property type="project" value="UniProtKB-KW"/>
</dbReference>
<gene>
    <name evidence="7" type="ORF">SAMN05216296_0330</name>
</gene>
<evidence type="ECO:0000313" key="8">
    <source>
        <dbReference type="Proteomes" id="UP000243232"/>
    </source>
</evidence>
<evidence type="ECO:0000256" key="2">
    <source>
        <dbReference type="ARBA" id="ARBA00022771"/>
    </source>
</evidence>
<dbReference type="InterPro" id="IPR000962">
    <property type="entry name" value="Znf_DskA_TraR"/>
</dbReference>
<dbReference type="EMBL" id="LT629785">
    <property type="protein sequence ID" value="SDT89433.1"/>
    <property type="molecule type" value="Genomic_DNA"/>
</dbReference>
<keyword evidence="8" id="KW-1185">Reference proteome</keyword>
<evidence type="ECO:0000256" key="3">
    <source>
        <dbReference type="ARBA" id="ARBA00022833"/>
    </source>
</evidence>
<sequence>MSTFDPAVALEKLSVEYRGRIEALRQDLARSHSADSAEQALERENDEVLEALLGESQAALRKVEKARERLSEGAYGYCAKCGEAIGSQRLAVMPMAECCVQCAD</sequence>
<dbReference type="Proteomes" id="UP000243232">
    <property type="component" value="Chromosome I"/>
</dbReference>
<dbReference type="Pfam" id="PF21173">
    <property type="entry name" value="DksA-like_N"/>
    <property type="match status" value="1"/>
</dbReference>
<dbReference type="AlphaFoldDB" id="A0A1H2E2Z2"/>
<dbReference type="OrthoDB" id="6064855at2"/>
<keyword evidence="1" id="KW-0479">Metal-binding</keyword>
<dbReference type="SUPFAM" id="SSF57716">
    <property type="entry name" value="Glucocorticoid receptor-like (DNA-binding domain)"/>
    <property type="match status" value="1"/>
</dbReference>
<dbReference type="STRING" id="364197.SAMN05216296_0330"/>
<dbReference type="PANTHER" id="PTHR33823:SF4">
    <property type="entry name" value="GENERAL STRESS PROTEIN 16O"/>
    <property type="match status" value="1"/>
</dbReference>
<evidence type="ECO:0000259" key="6">
    <source>
        <dbReference type="Pfam" id="PF21173"/>
    </source>
</evidence>
<reference evidence="8" key="1">
    <citation type="submission" date="2016-10" db="EMBL/GenBank/DDBJ databases">
        <authorList>
            <person name="Varghese N."/>
            <person name="Submissions S."/>
        </authorList>
    </citation>
    <scope>NUCLEOTIDE SEQUENCE [LARGE SCALE GENOMIC DNA]</scope>
    <source>
        <strain evidence="8">DSM 17875</strain>
    </source>
</reference>
<keyword evidence="3" id="KW-0862">Zinc</keyword>
<dbReference type="RefSeq" id="WP_090192775.1">
    <property type="nucleotide sequence ID" value="NZ_LT629785.1"/>
</dbReference>
<evidence type="ECO:0000259" key="5">
    <source>
        <dbReference type="Pfam" id="PF01258"/>
    </source>
</evidence>
<evidence type="ECO:0000313" key="7">
    <source>
        <dbReference type="EMBL" id="SDT89433.1"/>
    </source>
</evidence>
<proteinExistence type="predicted"/>
<evidence type="ECO:0000256" key="4">
    <source>
        <dbReference type="PROSITE-ProRule" id="PRU00510"/>
    </source>
</evidence>
<dbReference type="Pfam" id="PF01258">
    <property type="entry name" value="zf-dskA_traR"/>
    <property type="match status" value="1"/>
</dbReference>
<protein>
    <submittedName>
        <fullName evidence="7">Transcriptional regulator, TraR/DksA family</fullName>
    </submittedName>
</protein>
<name>A0A1H2E2Z2_9PSED</name>
<keyword evidence="2" id="KW-0863">Zinc-finger</keyword>